<dbReference type="SUPFAM" id="SSF57424">
    <property type="entry name" value="LDL receptor-like module"/>
    <property type="match status" value="1"/>
</dbReference>
<dbReference type="PROSITE" id="PS50240">
    <property type="entry name" value="TRYPSIN_DOM"/>
    <property type="match status" value="1"/>
</dbReference>
<feature type="transmembrane region" description="Helical" evidence="6">
    <location>
        <begin position="12"/>
        <end position="34"/>
    </location>
</feature>
<dbReference type="InterPro" id="IPR009003">
    <property type="entry name" value="Peptidase_S1_PA"/>
</dbReference>
<keyword evidence="6" id="KW-1133">Transmembrane helix</keyword>
<feature type="domain" description="Peptidase S1" evidence="7">
    <location>
        <begin position="180"/>
        <end position="413"/>
    </location>
</feature>
<name>A0A3Q3IYJ0_MONAL</name>
<keyword evidence="4" id="KW-1015">Disulfide bond</keyword>
<dbReference type="PANTHER" id="PTHR24252">
    <property type="entry name" value="ACROSIN-RELATED"/>
    <property type="match status" value="1"/>
</dbReference>
<dbReference type="InterPro" id="IPR036055">
    <property type="entry name" value="LDL_receptor-like_sf"/>
</dbReference>
<dbReference type="InterPro" id="IPR043504">
    <property type="entry name" value="Peptidase_S1_PA_chymotrypsin"/>
</dbReference>
<dbReference type="CDD" id="cd00112">
    <property type="entry name" value="LDLa"/>
    <property type="match status" value="1"/>
</dbReference>
<dbReference type="GO" id="GO:0004252">
    <property type="term" value="F:serine-type endopeptidase activity"/>
    <property type="evidence" value="ECO:0007669"/>
    <property type="project" value="InterPro"/>
</dbReference>
<dbReference type="PROSITE" id="PS00134">
    <property type="entry name" value="TRYPSIN_HIS"/>
    <property type="match status" value="1"/>
</dbReference>
<dbReference type="Gene3D" id="2.40.10.10">
    <property type="entry name" value="Trypsin-like serine proteases"/>
    <property type="match status" value="1"/>
</dbReference>
<evidence type="ECO:0000313" key="8">
    <source>
        <dbReference type="Ensembl" id="ENSMALP00000010788.1"/>
    </source>
</evidence>
<evidence type="ECO:0000256" key="2">
    <source>
        <dbReference type="ARBA" id="ARBA00022801"/>
    </source>
</evidence>
<sequence>MCWSAKQAPASYFYQFSVIHYCIVYQISSLTFVLPFSNVPLLFPAVKQLIDSKYFFCTSSVTFIPIEKACDGVKDCSRGEDETSCVSHFKANTTFPAQHVLQVYRSSLGWRSVCSDDWTELGKHLTVCCIWLCGHLWYMCKSKCLMIFFFFCSNSSVCKSGSVVSLSCSDCGVVGIQDRIVGGADAYIETWPWQVSLQEAGQHTCGGSLVSPRWVVTAAHCFSGSVYTFPALTHWRVVSGRTYLTLTGGSYVDKIIVNGDYNAASNDYDIALMRLSSPITVGEYQRPVCLPPDAFNLAAGSSMAVTGWGSLHEDGKVSSSLQMAEVPLIDRATCSSSTEYGNMITPRMICAGFPQGGVDACQGDSGGPLVYLTSSKWNLVGVVSWGVGCARKEKPGVYSNVESMLNWIYTVIELKK</sequence>
<dbReference type="Ensembl" id="ENSMALT00000011017.1">
    <property type="protein sequence ID" value="ENSMALP00000010788.1"/>
    <property type="gene ID" value="ENSMALG00000007666.1"/>
</dbReference>
<accession>A0A3Q3IYJ0</accession>
<evidence type="ECO:0000256" key="6">
    <source>
        <dbReference type="SAM" id="Phobius"/>
    </source>
</evidence>
<keyword evidence="9" id="KW-1185">Reference proteome</keyword>
<dbReference type="AlphaFoldDB" id="A0A3Q3IYJ0"/>
<dbReference type="Gene3D" id="4.10.400.10">
    <property type="entry name" value="Low-density Lipoprotein Receptor"/>
    <property type="match status" value="1"/>
</dbReference>
<dbReference type="GO" id="GO:0006508">
    <property type="term" value="P:proteolysis"/>
    <property type="evidence" value="ECO:0007669"/>
    <property type="project" value="UniProtKB-KW"/>
</dbReference>
<evidence type="ECO:0000256" key="3">
    <source>
        <dbReference type="ARBA" id="ARBA00022825"/>
    </source>
</evidence>
<evidence type="ECO:0000259" key="7">
    <source>
        <dbReference type="PROSITE" id="PS50240"/>
    </source>
</evidence>
<dbReference type="InterPro" id="IPR033116">
    <property type="entry name" value="TRYPSIN_SER"/>
</dbReference>
<evidence type="ECO:0000256" key="1">
    <source>
        <dbReference type="ARBA" id="ARBA00022670"/>
    </source>
</evidence>
<keyword evidence="6" id="KW-0472">Membrane</keyword>
<dbReference type="SUPFAM" id="SSF50494">
    <property type="entry name" value="Trypsin-like serine proteases"/>
    <property type="match status" value="1"/>
</dbReference>
<keyword evidence="6" id="KW-0812">Transmembrane</keyword>
<evidence type="ECO:0000256" key="5">
    <source>
        <dbReference type="RuleBase" id="RU363034"/>
    </source>
</evidence>
<dbReference type="InterPro" id="IPR001254">
    <property type="entry name" value="Trypsin_dom"/>
</dbReference>
<organism evidence="8 9">
    <name type="scientific">Monopterus albus</name>
    <name type="common">Swamp eel</name>
    <dbReference type="NCBI Taxonomy" id="43700"/>
    <lineage>
        <taxon>Eukaryota</taxon>
        <taxon>Metazoa</taxon>
        <taxon>Chordata</taxon>
        <taxon>Craniata</taxon>
        <taxon>Vertebrata</taxon>
        <taxon>Euteleostomi</taxon>
        <taxon>Actinopterygii</taxon>
        <taxon>Neopterygii</taxon>
        <taxon>Teleostei</taxon>
        <taxon>Neoteleostei</taxon>
        <taxon>Acanthomorphata</taxon>
        <taxon>Anabantaria</taxon>
        <taxon>Synbranchiformes</taxon>
        <taxon>Synbranchidae</taxon>
        <taxon>Monopterus</taxon>
    </lineage>
</organism>
<keyword evidence="2 5" id="KW-0378">Hydrolase</keyword>
<dbReference type="STRING" id="43700.ENSMALP00000010788"/>
<dbReference type="InterPro" id="IPR001314">
    <property type="entry name" value="Peptidase_S1A"/>
</dbReference>
<dbReference type="PANTHER" id="PTHR24252:SF17">
    <property type="entry name" value="SUPPRESSOR OF TUMORIGENICITY 14 PROTEIN HOMOLOG-RELATED"/>
    <property type="match status" value="1"/>
</dbReference>
<proteinExistence type="predicted"/>
<dbReference type="InterPro" id="IPR002172">
    <property type="entry name" value="LDrepeatLR_classA_rpt"/>
</dbReference>
<reference evidence="8" key="1">
    <citation type="submission" date="2025-08" db="UniProtKB">
        <authorList>
            <consortium name="Ensembl"/>
        </authorList>
    </citation>
    <scope>IDENTIFICATION</scope>
</reference>
<dbReference type="PROSITE" id="PS00135">
    <property type="entry name" value="TRYPSIN_SER"/>
    <property type="match status" value="1"/>
</dbReference>
<keyword evidence="1 5" id="KW-0645">Protease</keyword>
<dbReference type="CDD" id="cd00190">
    <property type="entry name" value="Tryp_SPc"/>
    <property type="match status" value="1"/>
</dbReference>
<dbReference type="PRINTS" id="PR00722">
    <property type="entry name" value="CHYMOTRYPSIN"/>
</dbReference>
<dbReference type="Proteomes" id="UP000261600">
    <property type="component" value="Unplaced"/>
</dbReference>
<keyword evidence="3 5" id="KW-0720">Serine protease</keyword>
<protein>
    <recommendedName>
        <fullName evidence="7">Peptidase S1 domain-containing protein</fullName>
    </recommendedName>
</protein>
<evidence type="ECO:0000256" key="4">
    <source>
        <dbReference type="ARBA" id="ARBA00023157"/>
    </source>
</evidence>
<dbReference type="FunFam" id="2.40.10.10:FF:000003">
    <property type="entry name" value="Transmembrane serine protease 3"/>
    <property type="match status" value="1"/>
</dbReference>
<dbReference type="SMART" id="SM00020">
    <property type="entry name" value="Tryp_SPc"/>
    <property type="match status" value="1"/>
</dbReference>
<dbReference type="InterPro" id="IPR018114">
    <property type="entry name" value="TRYPSIN_HIS"/>
</dbReference>
<evidence type="ECO:0000313" key="9">
    <source>
        <dbReference type="Proteomes" id="UP000261600"/>
    </source>
</evidence>
<dbReference type="Pfam" id="PF00089">
    <property type="entry name" value="Trypsin"/>
    <property type="match status" value="1"/>
</dbReference>
<reference evidence="8" key="2">
    <citation type="submission" date="2025-09" db="UniProtKB">
        <authorList>
            <consortium name="Ensembl"/>
        </authorList>
    </citation>
    <scope>IDENTIFICATION</scope>
</reference>